<proteinExistence type="predicted"/>
<reference evidence="1" key="1">
    <citation type="submission" date="2014-11" db="EMBL/GenBank/DDBJ databases">
        <authorList>
            <person name="Amaro Gonzalez C."/>
        </authorList>
    </citation>
    <scope>NUCLEOTIDE SEQUENCE</scope>
</reference>
<dbReference type="AlphaFoldDB" id="A0A0E9PKG6"/>
<reference evidence="1" key="2">
    <citation type="journal article" date="2015" name="Fish Shellfish Immunol.">
        <title>Early steps in the European eel (Anguilla anguilla)-Vibrio vulnificus interaction in the gills: Role of the RtxA13 toxin.</title>
        <authorList>
            <person name="Callol A."/>
            <person name="Pajuelo D."/>
            <person name="Ebbesson L."/>
            <person name="Teles M."/>
            <person name="MacKenzie S."/>
            <person name="Amaro C."/>
        </authorList>
    </citation>
    <scope>NUCLEOTIDE SEQUENCE</scope>
</reference>
<sequence>MKAGGSYLGSVLRGHCCLYNCTMSVIHITRQIAAESSALNLHL</sequence>
<name>A0A0E9PKG6_ANGAN</name>
<dbReference type="EMBL" id="GBXM01103815">
    <property type="protein sequence ID" value="JAH04762.1"/>
    <property type="molecule type" value="Transcribed_RNA"/>
</dbReference>
<evidence type="ECO:0000313" key="1">
    <source>
        <dbReference type="EMBL" id="JAH04762.1"/>
    </source>
</evidence>
<accession>A0A0E9PKG6</accession>
<organism evidence="1">
    <name type="scientific">Anguilla anguilla</name>
    <name type="common">European freshwater eel</name>
    <name type="synonym">Muraena anguilla</name>
    <dbReference type="NCBI Taxonomy" id="7936"/>
    <lineage>
        <taxon>Eukaryota</taxon>
        <taxon>Metazoa</taxon>
        <taxon>Chordata</taxon>
        <taxon>Craniata</taxon>
        <taxon>Vertebrata</taxon>
        <taxon>Euteleostomi</taxon>
        <taxon>Actinopterygii</taxon>
        <taxon>Neopterygii</taxon>
        <taxon>Teleostei</taxon>
        <taxon>Anguilliformes</taxon>
        <taxon>Anguillidae</taxon>
        <taxon>Anguilla</taxon>
    </lineage>
</organism>
<protein>
    <submittedName>
        <fullName evidence="1">Uncharacterized protein</fullName>
    </submittedName>
</protein>